<dbReference type="eggNOG" id="ENOG5032TNG">
    <property type="taxonomic scope" value="Bacteria"/>
</dbReference>
<comment type="caution">
    <text evidence="1">The sequence shown here is derived from an EMBL/GenBank/DDBJ whole genome shotgun (WGS) entry which is preliminary data.</text>
</comment>
<protein>
    <submittedName>
        <fullName evidence="1">Uncharacterized protein</fullName>
    </submittedName>
</protein>
<sequence>MIEDAKEKIKQLENYIETVENYSPETMEQEAVFLYVLLESVTKVTAELNKRGYRIGNRKLNTVDVSSIIKSKPVDKIHEMAKRRFTRNKKAVAGKWF</sequence>
<gene>
    <name evidence="1" type="ORF">PBF_22033</name>
</gene>
<dbReference type="EMBL" id="APVL01000027">
    <property type="protein sequence ID" value="EWG08889.1"/>
    <property type="molecule type" value="Genomic_DNA"/>
</dbReference>
<evidence type="ECO:0000313" key="2">
    <source>
        <dbReference type="Proteomes" id="UP000019270"/>
    </source>
</evidence>
<dbReference type="PATRIC" id="fig|1307436.3.peg.4699"/>
<proteinExistence type="predicted"/>
<organism evidence="1 2">
    <name type="scientific">Cytobacillus firmus DS1</name>
    <dbReference type="NCBI Taxonomy" id="1307436"/>
    <lineage>
        <taxon>Bacteria</taxon>
        <taxon>Bacillati</taxon>
        <taxon>Bacillota</taxon>
        <taxon>Bacilli</taxon>
        <taxon>Bacillales</taxon>
        <taxon>Bacillaceae</taxon>
        <taxon>Cytobacillus</taxon>
    </lineage>
</organism>
<reference evidence="1 2" key="2">
    <citation type="journal article" date="2016" name="Sci. Rep.">
        <title>A novel serine protease, Sep1, from Bacillus firmus DS-1 has nematicidal activity and degrades multiple intestinal-associated nematode proteins.</title>
        <authorList>
            <person name="Geng C."/>
            <person name="Nie X."/>
            <person name="Tang Z."/>
            <person name="Zhang Y."/>
            <person name="Lin J."/>
            <person name="Sun M."/>
            <person name="Peng D."/>
        </authorList>
    </citation>
    <scope>NUCLEOTIDE SEQUENCE [LARGE SCALE GENOMIC DNA]</scope>
    <source>
        <strain evidence="1 2">DS1</strain>
    </source>
</reference>
<accession>W7LAN2</accession>
<name>W7LAN2_CYTFI</name>
<dbReference type="Proteomes" id="UP000019270">
    <property type="component" value="Unassembled WGS sequence"/>
</dbReference>
<evidence type="ECO:0000313" key="1">
    <source>
        <dbReference type="EMBL" id="EWG08889.1"/>
    </source>
</evidence>
<dbReference type="AlphaFoldDB" id="W7LAN2"/>
<reference evidence="2" key="1">
    <citation type="submission" date="2013-03" db="EMBL/GenBank/DDBJ databases">
        <title>Draft genome sequence of Bacillus firmus DS1.</title>
        <authorList>
            <person name="Peng D."/>
            <person name="Zhu L."/>
            <person name="Sun M."/>
        </authorList>
    </citation>
    <scope>NUCLEOTIDE SEQUENCE [LARGE SCALE GENOMIC DNA]</scope>
    <source>
        <strain evidence="2">DS1</strain>
    </source>
</reference>